<dbReference type="Pfam" id="PF09374">
    <property type="entry name" value="PG_binding_3"/>
    <property type="match status" value="1"/>
</dbReference>
<name>A0AAX4JJ44_9CAUD</name>
<proteinExistence type="predicted"/>
<feature type="domain" description="TtsA-like Glycoside hydrolase family 108" evidence="1">
    <location>
        <begin position="20"/>
        <end position="102"/>
    </location>
</feature>
<evidence type="ECO:0000313" key="3">
    <source>
        <dbReference type="EMBL" id="WVK89998.1"/>
    </source>
</evidence>
<dbReference type="InterPro" id="IPR008565">
    <property type="entry name" value="TtsA-like_GH18_dom"/>
</dbReference>
<feature type="domain" description="Peptidoglycan binding" evidence="2">
    <location>
        <begin position="105"/>
        <end position="184"/>
    </location>
</feature>
<dbReference type="EMBL" id="PP079243">
    <property type="protein sequence ID" value="WVK89998.1"/>
    <property type="molecule type" value="Genomic_DNA"/>
</dbReference>
<reference evidence="3" key="1">
    <citation type="submission" date="2024-01" db="EMBL/GenBank/DDBJ databases">
        <authorList>
            <person name="Zhu Q."/>
        </authorList>
    </citation>
    <scope>NUCLEOTIDE SEQUENCE</scope>
</reference>
<evidence type="ECO:0000313" key="4">
    <source>
        <dbReference type="Proteomes" id="UP001432380"/>
    </source>
</evidence>
<dbReference type="CDD" id="cd13926">
    <property type="entry name" value="N-acetylmuramidase_GH108"/>
    <property type="match status" value="1"/>
</dbReference>
<dbReference type="InterPro" id="IPR023346">
    <property type="entry name" value="Lysozyme-like_dom_sf"/>
</dbReference>
<evidence type="ECO:0000259" key="1">
    <source>
        <dbReference type="Pfam" id="PF05838"/>
    </source>
</evidence>
<sequence>MAINLKQKASISAVVAAMVASIFAVEGGYVNNPKDPGGETNHGVTVAVARSAGYTGSMKDLTKEDASNIYVQKYIVDPGFIRFETVSVPIMHKLVDSGVNVGPARPSRWFQESLNSLSRGGKDFPQIQVDGKVGPGTVGAYQALQKKRGKFKACTLTLKLLNAKQTGHYDGLKMSDFTVGWIDNRIDSNIDKACEGDR</sequence>
<organism evidence="3 4">
    <name type="scientific">Burkholderia phage vB_BpP_HN02</name>
    <dbReference type="NCBI Taxonomy" id="3116925"/>
    <lineage>
        <taxon>Viruses</taxon>
        <taxon>Duplodnaviria</taxon>
        <taxon>Heunggongvirae</taxon>
        <taxon>Uroviricota</taxon>
        <taxon>Caudoviricetes</taxon>
        <taxon>Schitoviridae</taxon>
    </lineage>
</organism>
<dbReference type="Pfam" id="PF05838">
    <property type="entry name" value="Glyco_hydro_108"/>
    <property type="match status" value="1"/>
</dbReference>
<evidence type="ECO:0000259" key="2">
    <source>
        <dbReference type="Pfam" id="PF09374"/>
    </source>
</evidence>
<dbReference type="SUPFAM" id="SSF53955">
    <property type="entry name" value="Lysozyme-like"/>
    <property type="match status" value="1"/>
</dbReference>
<dbReference type="InterPro" id="IPR018537">
    <property type="entry name" value="Peptidoglycan-bd_3"/>
</dbReference>
<protein>
    <submittedName>
        <fullName evidence="3">N-acetylmuramidase</fullName>
    </submittedName>
</protein>
<dbReference type="Proteomes" id="UP001432380">
    <property type="component" value="Segment"/>
</dbReference>
<dbReference type="Gene3D" id="1.20.141.10">
    <property type="entry name" value="Chitosanase, subunit A, domain 1"/>
    <property type="match status" value="1"/>
</dbReference>
<accession>A0AAX4JJ44</accession>